<dbReference type="SUPFAM" id="SSF53448">
    <property type="entry name" value="Nucleotide-diphospho-sugar transferases"/>
    <property type="match status" value="1"/>
</dbReference>
<dbReference type="Proteomes" id="UP000005835">
    <property type="component" value="Unassembled WGS sequence"/>
</dbReference>
<dbReference type="EMBL" id="ADMG01000037">
    <property type="protein sequence ID" value="EKB30738.1"/>
    <property type="molecule type" value="Genomic_DNA"/>
</dbReference>
<dbReference type="CDD" id="cd00761">
    <property type="entry name" value="Glyco_tranf_GTA_type"/>
    <property type="match status" value="1"/>
</dbReference>
<evidence type="ECO:0000313" key="5">
    <source>
        <dbReference type="Proteomes" id="UP000005835"/>
    </source>
</evidence>
<feature type="domain" description="Glycosyltransferase 2-like" evidence="3">
    <location>
        <begin position="7"/>
        <end position="136"/>
    </location>
</feature>
<dbReference type="Pfam" id="PF00535">
    <property type="entry name" value="Glycos_transf_2"/>
    <property type="match status" value="1"/>
</dbReference>
<evidence type="ECO:0000256" key="1">
    <source>
        <dbReference type="ARBA" id="ARBA00022676"/>
    </source>
</evidence>
<name>K1JVU1_9BURK</name>
<keyword evidence="1" id="KW-0328">Glycosyltransferase</keyword>
<dbReference type="AlphaFoldDB" id="K1JVU1"/>
<evidence type="ECO:0000256" key="2">
    <source>
        <dbReference type="ARBA" id="ARBA00022679"/>
    </source>
</evidence>
<organism evidence="4 5">
    <name type="scientific">Sutterella wadsworthensis 2_1_59BFAA</name>
    <dbReference type="NCBI Taxonomy" id="742823"/>
    <lineage>
        <taxon>Bacteria</taxon>
        <taxon>Pseudomonadati</taxon>
        <taxon>Pseudomonadota</taxon>
        <taxon>Betaproteobacteria</taxon>
        <taxon>Burkholderiales</taxon>
        <taxon>Sutterellaceae</taxon>
        <taxon>Sutterella</taxon>
    </lineage>
</organism>
<keyword evidence="5" id="KW-1185">Reference proteome</keyword>
<keyword evidence="2" id="KW-0808">Transferase</keyword>
<reference evidence="4 5" key="1">
    <citation type="submission" date="2012-05" db="EMBL/GenBank/DDBJ databases">
        <title>The Genome Sequence of Sutterella wadsworthensis 2_1_59BFAA.</title>
        <authorList>
            <consortium name="The Broad Institute Genome Sequencing Platform"/>
            <person name="Earl A."/>
            <person name="Ward D."/>
            <person name="Feldgarden M."/>
            <person name="Gevers D."/>
            <person name="Daigneault M."/>
            <person name="Strauss J."/>
            <person name="Allen-Vercoe E."/>
            <person name="Walker B."/>
            <person name="Young S.K."/>
            <person name="Zeng Q."/>
            <person name="Gargeya S."/>
            <person name="Fitzgerald M."/>
            <person name="Haas B."/>
            <person name="Abouelleil A."/>
            <person name="Alvarado L."/>
            <person name="Arachchi H.M."/>
            <person name="Berlin A.M."/>
            <person name="Chapman S.B."/>
            <person name="Goldberg J."/>
            <person name="Griggs A."/>
            <person name="Gujja S."/>
            <person name="Hansen M."/>
            <person name="Howarth C."/>
            <person name="Imamovic A."/>
            <person name="Larimer J."/>
            <person name="McCowen C."/>
            <person name="Montmayeur A."/>
            <person name="Murphy C."/>
            <person name="Neiman D."/>
            <person name="Pearson M."/>
            <person name="Priest M."/>
            <person name="Roberts A."/>
            <person name="Saif S."/>
            <person name="Shea T."/>
            <person name="Sisk P."/>
            <person name="Sykes S."/>
            <person name="Wortman J."/>
            <person name="Nusbaum C."/>
            <person name="Birren B."/>
        </authorList>
    </citation>
    <scope>NUCLEOTIDE SEQUENCE [LARGE SCALE GENOMIC DNA]</scope>
    <source>
        <strain evidence="4 5">2_1_59BFAA</strain>
    </source>
</reference>
<dbReference type="InterPro" id="IPR001173">
    <property type="entry name" value="Glyco_trans_2-like"/>
</dbReference>
<evidence type="ECO:0000313" key="4">
    <source>
        <dbReference type="EMBL" id="EKB30738.1"/>
    </source>
</evidence>
<dbReference type="STRING" id="742823.HMPREF9465_01785"/>
<dbReference type="GO" id="GO:0016758">
    <property type="term" value="F:hexosyltransferase activity"/>
    <property type="evidence" value="ECO:0007669"/>
    <property type="project" value="UniProtKB-ARBA"/>
</dbReference>
<dbReference type="eggNOG" id="COG1216">
    <property type="taxonomic scope" value="Bacteria"/>
</dbReference>
<dbReference type="HOGENOM" id="CLU_025996_25_0_4"/>
<dbReference type="InterPro" id="IPR029044">
    <property type="entry name" value="Nucleotide-diphossugar_trans"/>
</dbReference>
<proteinExistence type="predicted"/>
<protein>
    <recommendedName>
        <fullName evidence="3">Glycosyltransferase 2-like domain-containing protein</fullName>
    </recommendedName>
</protein>
<dbReference type="PANTHER" id="PTHR22916:SF51">
    <property type="entry name" value="GLYCOSYLTRANSFERASE EPSH-RELATED"/>
    <property type="match status" value="1"/>
</dbReference>
<dbReference type="PANTHER" id="PTHR22916">
    <property type="entry name" value="GLYCOSYLTRANSFERASE"/>
    <property type="match status" value="1"/>
</dbReference>
<sequence>MSGPLVSIVVPVYNVESYIEECLQSVCSQTYENLEIICVDDVGNDRSMDVVRSFAVKDCRIKIIEHDKNKGLAEARNTGLEHVSGDYVFFLDSDDWLSIDAIEKFVRSAKVGEPDIVVGQGLAFSDDDTKNTRIVTESVNLWLALPKEVEVRAGNLLMMVSKIPCVAWGKLFRMEFLLSNKLKFITQNVRHEDNGFHLKCIACRPRVSVVNDFVYHYRIRASSIMGKIRETEKGRGKALSDYRKVIDDACEFASSKDVAFSVFIRDSAFDAYAFRRFGCVFYWGCYRKFIRIGPIVFLKLDVSSDRGTYYLKVFGVKVFEKPFVL</sequence>
<gene>
    <name evidence="4" type="ORF">HMPREF9465_01785</name>
</gene>
<accession>K1JVU1</accession>
<dbReference type="Gene3D" id="3.90.550.10">
    <property type="entry name" value="Spore Coat Polysaccharide Biosynthesis Protein SpsA, Chain A"/>
    <property type="match status" value="1"/>
</dbReference>
<evidence type="ECO:0000259" key="3">
    <source>
        <dbReference type="Pfam" id="PF00535"/>
    </source>
</evidence>
<comment type="caution">
    <text evidence="4">The sequence shown here is derived from an EMBL/GenBank/DDBJ whole genome shotgun (WGS) entry which is preliminary data.</text>
</comment>